<dbReference type="EMBL" id="JH413808">
    <property type="protein sequence ID" value="EHL31771.1"/>
    <property type="molecule type" value="Genomic_DNA"/>
</dbReference>
<evidence type="ECO:0000256" key="1">
    <source>
        <dbReference type="SAM" id="Phobius"/>
    </source>
</evidence>
<dbReference type="RefSeq" id="WP_006869882.1">
    <property type="nucleotide sequence ID" value="NZ_JH413808.1"/>
</dbReference>
<accession>G9ELD6</accession>
<dbReference type="Proteomes" id="UP000002770">
    <property type="component" value="Unassembled WGS sequence"/>
</dbReference>
<keyword evidence="1" id="KW-0472">Membrane</keyword>
<dbReference type="HOGENOM" id="CLU_1466921_0_0_6"/>
<feature type="transmembrane region" description="Helical" evidence="1">
    <location>
        <begin position="134"/>
        <end position="152"/>
    </location>
</feature>
<dbReference type="STRING" id="658187.LDG_5933"/>
<evidence type="ECO:0000313" key="3">
    <source>
        <dbReference type="Proteomes" id="UP000002770"/>
    </source>
</evidence>
<sequence length="192" mass="22882">MFNYLCLAAFILIFLKFSKNGLNWYKLYNFKKIYTQYCRYNSISKQEWDPLHTKVLEKNNDIIKLLKKSEIKDFIIQATTPTGHGFVTHNNISVLSNIDYIGWIGETNVPATIHKFLTQAIGFNKQRMIETFSPFYWINLFVFLPKNIFIYLELPYTSDRAKLLIKIFNIFYWFICSIGSIFFKLFDLKIIF</sequence>
<keyword evidence="1" id="KW-1133">Transmembrane helix</keyword>
<evidence type="ECO:0000313" key="2">
    <source>
        <dbReference type="EMBL" id="EHL31771.1"/>
    </source>
</evidence>
<keyword evidence="3" id="KW-1185">Reference proteome</keyword>
<keyword evidence="1" id="KW-0812">Transmembrane</keyword>
<organism evidence="2 3">
    <name type="scientific">Legionella drancourtii LLAP12</name>
    <dbReference type="NCBI Taxonomy" id="658187"/>
    <lineage>
        <taxon>Bacteria</taxon>
        <taxon>Pseudomonadati</taxon>
        <taxon>Pseudomonadota</taxon>
        <taxon>Gammaproteobacteria</taxon>
        <taxon>Legionellales</taxon>
        <taxon>Legionellaceae</taxon>
        <taxon>Legionella</taxon>
    </lineage>
</organism>
<name>G9ELD6_9GAMM</name>
<protein>
    <submittedName>
        <fullName evidence="2">Uncharacterized protein</fullName>
    </submittedName>
</protein>
<proteinExistence type="predicted"/>
<gene>
    <name evidence="2" type="ORF">LDG_5933</name>
</gene>
<dbReference type="OrthoDB" id="9952062at2"/>
<dbReference type="AlphaFoldDB" id="G9ELD6"/>
<dbReference type="InParanoid" id="G9ELD6"/>
<feature type="transmembrane region" description="Helical" evidence="1">
    <location>
        <begin position="164"/>
        <end position="186"/>
    </location>
</feature>
<reference evidence="2 3" key="1">
    <citation type="journal article" date="2011" name="BMC Genomics">
        <title>Insight into cross-talk between intra-amoebal pathogens.</title>
        <authorList>
            <person name="Gimenez G."/>
            <person name="Bertelli C."/>
            <person name="Moliner C."/>
            <person name="Robert C."/>
            <person name="Raoult D."/>
            <person name="Fournier P.E."/>
            <person name="Greub G."/>
        </authorList>
    </citation>
    <scope>NUCLEOTIDE SEQUENCE [LARGE SCALE GENOMIC DNA]</scope>
    <source>
        <strain evidence="2 3">LLAP12</strain>
    </source>
</reference>